<proteinExistence type="predicted"/>
<feature type="domain" description="Transglutaminase-like" evidence="1">
    <location>
        <begin position="69"/>
        <end position="135"/>
    </location>
</feature>
<dbReference type="Proteomes" id="UP000176444">
    <property type="component" value="Unassembled WGS sequence"/>
</dbReference>
<evidence type="ECO:0000313" key="2">
    <source>
        <dbReference type="EMBL" id="OGC48024.1"/>
    </source>
</evidence>
<dbReference type="EMBL" id="MEUX01000003">
    <property type="protein sequence ID" value="OGC48024.1"/>
    <property type="molecule type" value="Genomic_DNA"/>
</dbReference>
<dbReference type="AlphaFoldDB" id="A0A1F4USU2"/>
<dbReference type="Gene3D" id="3.10.620.30">
    <property type="match status" value="1"/>
</dbReference>
<reference evidence="2 3" key="1">
    <citation type="journal article" date="2016" name="Nat. Commun.">
        <title>Thousands of microbial genomes shed light on interconnected biogeochemical processes in an aquifer system.</title>
        <authorList>
            <person name="Anantharaman K."/>
            <person name="Brown C.T."/>
            <person name="Hug L.A."/>
            <person name="Sharon I."/>
            <person name="Castelle C.J."/>
            <person name="Probst A.J."/>
            <person name="Thomas B.C."/>
            <person name="Singh A."/>
            <person name="Wilkins M.J."/>
            <person name="Karaoz U."/>
            <person name="Brodie E.L."/>
            <person name="Williams K.H."/>
            <person name="Hubbard S.S."/>
            <person name="Banfield J.F."/>
        </authorList>
    </citation>
    <scope>NUCLEOTIDE SEQUENCE [LARGE SCALE GENOMIC DNA]</scope>
</reference>
<organism evidence="2 3">
    <name type="scientific">candidate division WWE3 bacterium RIFCSPHIGHO2_01_FULL_35_17</name>
    <dbReference type="NCBI Taxonomy" id="1802614"/>
    <lineage>
        <taxon>Bacteria</taxon>
        <taxon>Katanobacteria</taxon>
    </lineage>
</organism>
<sequence length="181" mass="21743">MNQSLTQYLKSGHQTKITPEIKKIANSFTKDGFDLIFEILAWLHKNLRAEDNPEIKDKLFRKRTAQEIIKSGFVTGCTDWALAFIILARVKKIPTRYVEIIRRRWLEEGKNDFIEGHIFAEVYLNNHWYIIDPEEASIKDWYNRWIIFRRGLDSWDIGIRNFKDLKEQFLEFRAEYKSQLK</sequence>
<gene>
    <name evidence="2" type="ORF">A2713_00720</name>
</gene>
<evidence type="ECO:0000313" key="3">
    <source>
        <dbReference type="Proteomes" id="UP000176444"/>
    </source>
</evidence>
<name>A0A1F4USU2_UNCKA</name>
<dbReference type="InterPro" id="IPR038765">
    <property type="entry name" value="Papain-like_cys_pep_sf"/>
</dbReference>
<dbReference type="SUPFAM" id="SSF54001">
    <property type="entry name" value="Cysteine proteinases"/>
    <property type="match status" value="1"/>
</dbReference>
<accession>A0A1F4USU2</accession>
<evidence type="ECO:0000259" key="1">
    <source>
        <dbReference type="SMART" id="SM00460"/>
    </source>
</evidence>
<dbReference type="InterPro" id="IPR002931">
    <property type="entry name" value="Transglutaminase-like"/>
</dbReference>
<protein>
    <recommendedName>
        <fullName evidence="1">Transglutaminase-like domain-containing protein</fullName>
    </recommendedName>
</protein>
<dbReference type="SMART" id="SM00460">
    <property type="entry name" value="TGc"/>
    <property type="match status" value="1"/>
</dbReference>
<dbReference type="Pfam" id="PF01841">
    <property type="entry name" value="Transglut_core"/>
    <property type="match status" value="1"/>
</dbReference>
<comment type="caution">
    <text evidence="2">The sequence shown here is derived from an EMBL/GenBank/DDBJ whole genome shotgun (WGS) entry which is preliminary data.</text>
</comment>